<dbReference type="InterPro" id="IPR005135">
    <property type="entry name" value="Endo/exonuclease/phosphatase"/>
</dbReference>
<evidence type="ECO:0000313" key="5">
    <source>
        <dbReference type="Proteomes" id="UP000429644"/>
    </source>
</evidence>
<keyword evidence="2" id="KW-0732">Signal</keyword>
<dbReference type="PROSITE" id="PS51841">
    <property type="entry name" value="LTD"/>
    <property type="match status" value="1"/>
</dbReference>
<keyword evidence="4" id="KW-0378">Hydrolase</keyword>
<feature type="region of interest" description="Disordered" evidence="1">
    <location>
        <begin position="670"/>
        <end position="690"/>
    </location>
</feature>
<dbReference type="EMBL" id="WHPD01002243">
    <property type="protein sequence ID" value="MPV89080.1"/>
    <property type="molecule type" value="Genomic_DNA"/>
</dbReference>
<evidence type="ECO:0000259" key="3">
    <source>
        <dbReference type="PROSITE" id="PS51841"/>
    </source>
</evidence>
<gene>
    <name evidence="4" type="ORF">GB882_10410</name>
</gene>
<dbReference type="GO" id="GO:0004519">
    <property type="term" value="F:endonuclease activity"/>
    <property type="evidence" value="ECO:0007669"/>
    <property type="project" value="UniProtKB-KW"/>
</dbReference>
<dbReference type="AlphaFoldDB" id="A0A7J9UYW2"/>
<dbReference type="PANTHER" id="PTHR42834:SF1">
    <property type="entry name" value="ENDONUCLEASE_EXONUCLEASE_PHOSPHATASE FAMILY PROTEIN (AFU_ORTHOLOGUE AFUA_3G09210)"/>
    <property type="match status" value="1"/>
</dbReference>
<dbReference type="Gene3D" id="3.60.10.10">
    <property type="entry name" value="Endonuclease/exonuclease/phosphatase"/>
    <property type="match status" value="1"/>
</dbReference>
<feature type="domain" description="LTD" evidence="3">
    <location>
        <begin position="27"/>
        <end position="167"/>
    </location>
</feature>
<keyword evidence="5" id="KW-1185">Reference proteome</keyword>
<keyword evidence="4" id="KW-0540">Nuclease</keyword>
<organism evidence="4 5">
    <name type="scientific">Georgenia ruanii</name>
    <dbReference type="NCBI Taxonomy" id="348442"/>
    <lineage>
        <taxon>Bacteria</taxon>
        <taxon>Bacillati</taxon>
        <taxon>Actinomycetota</taxon>
        <taxon>Actinomycetes</taxon>
        <taxon>Micrococcales</taxon>
        <taxon>Bogoriellaceae</taxon>
        <taxon>Georgenia</taxon>
    </lineage>
</organism>
<dbReference type="CDD" id="cd10283">
    <property type="entry name" value="MnuA_DNase1-like"/>
    <property type="match status" value="1"/>
</dbReference>
<dbReference type="Pfam" id="PF00932">
    <property type="entry name" value="LTD"/>
    <property type="match status" value="1"/>
</dbReference>
<dbReference type="Pfam" id="PF03372">
    <property type="entry name" value="Exo_endo_phos"/>
    <property type="match status" value="1"/>
</dbReference>
<dbReference type="NCBIfam" id="NF033681">
    <property type="entry name" value="ExeM_NucH_DNase"/>
    <property type="match status" value="1"/>
</dbReference>
<dbReference type="PANTHER" id="PTHR42834">
    <property type="entry name" value="ENDONUCLEASE/EXONUCLEASE/PHOSPHATASE FAMILY PROTEIN (AFU_ORTHOLOGUE AFUA_3G09210)"/>
    <property type="match status" value="1"/>
</dbReference>
<comment type="caution">
    <text evidence="4">The sequence shown here is derived from an EMBL/GenBank/DDBJ whole genome shotgun (WGS) entry which is preliminary data.</text>
</comment>
<dbReference type="InterPro" id="IPR036691">
    <property type="entry name" value="Endo/exonu/phosph_ase_sf"/>
</dbReference>
<proteinExistence type="predicted"/>
<evidence type="ECO:0000256" key="1">
    <source>
        <dbReference type="SAM" id="MobiDB-lite"/>
    </source>
</evidence>
<dbReference type="Proteomes" id="UP000429644">
    <property type="component" value="Unassembled WGS sequence"/>
</dbReference>
<dbReference type="InterPro" id="IPR047971">
    <property type="entry name" value="ExeM-like"/>
</dbReference>
<sequence>MSTHRSIGRRAGAAAAGCAVVLAPLVAAPAFAAPDGGGVVINEVYARGGSANQPYTNKFVELFNPTDAPVSLAGLSLQYRSATGTGAPTGVLALSGTIPANGYFLVEAGSNGGSGSALPHPDLSSTSFQPSGTTGTLALVEGTRALAFPTGNVAGAAGIVDLVGYGTSNTYEGSGRAVVSGGNTVPQSWTRTDGVDTDDNAADFTIADTPTPQNSGAGGDDEVVEATIAEIQGTGAVSPLAGRTVVTRGVVTAAYPTGGFDGVYLQTPGTGGDLAGHQASDGVFVFSGALARAAQVGQYLEVTGEVSEYFGLTEVTAKEWAVLDEPVEPVVPAAIELPATEAGREAFEGMLVAPQGDFTVTDTYDTNRFGLVGLAAGTTPLVQPSDVANPGTDRARYDAVAADNAARAITLDDGAGWDYTNFNRDYHETPLPYLSLENPVRVGAAATFTAPVVLDYRFQWNFQPTTQVTGDNGAAPATFTNTRAAGPAAVGGDIQIASFNVLNYFTTTGDELAGCQYYADRHGNPISVRTGCDARGAADDANLARQQAKIVAAINALGTEIVSLEEIENSVRFGTDRDAALADLTAALNAAAGAGTWAYVPSPAALPADEDVIRNAFIYRADRVVPVGASRILVGDAAFANAREPLAQTFRALNPGGQAQGPQFAVISNHFKSKGSGEGPGNDRDEGQGLSNADRVRQARALVAFAADVYGAATPVFLVGDFNAYTAEDPLAVLEQAGYTNIGQTRTAKDTYSFDGLVGSLDHVFANPAGLKLVTGADIWNVNSGESVGLEYSRHNYNVTDLYDASPFRSSDHDPVVVGLDVLPGEAPDRAWERGRR</sequence>
<dbReference type="CDD" id="cd04486">
    <property type="entry name" value="YhcR_OBF_like"/>
    <property type="match status" value="1"/>
</dbReference>
<reference evidence="4 5" key="1">
    <citation type="submission" date="2019-10" db="EMBL/GenBank/DDBJ databases">
        <title>Georgenia wutianyii sp. nov. and Georgenia yuyongxinii sp. nov. isolated from plateau pika (Ochotona curzoniae) in the Qinghai-Tibet plateau of China.</title>
        <authorList>
            <person name="Tian Z."/>
        </authorList>
    </citation>
    <scope>NUCLEOTIDE SEQUENCE [LARGE SCALE GENOMIC DNA]</scope>
    <source>
        <strain evidence="4 5">JCM 15130</strain>
    </source>
</reference>
<feature type="compositionally biased region" description="Polar residues" evidence="1">
    <location>
        <begin position="181"/>
        <end position="191"/>
    </location>
</feature>
<dbReference type="InterPro" id="IPR036415">
    <property type="entry name" value="Lamin_tail_dom_sf"/>
</dbReference>
<keyword evidence="4" id="KW-0255">Endonuclease</keyword>
<protein>
    <submittedName>
        <fullName evidence="4">ExeM/NucH family extracellular endonuclease</fullName>
    </submittedName>
</protein>
<feature type="signal peptide" evidence="2">
    <location>
        <begin position="1"/>
        <end position="32"/>
    </location>
</feature>
<dbReference type="SUPFAM" id="SSF56219">
    <property type="entry name" value="DNase I-like"/>
    <property type="match status" value="1"/>
</dbReference>
<evidence type="ECO:0000313" key="4">
    <source>
        <dbReference type="EMBL" id="MPV89080.1"/>
    </source>
</evidence>
<accession>A0A7J9UYW2</accession>
<dbReference type="RefSeq" id="WP_152231764.1">
    <property type="nucleotide sequence ID" value="NZ_BAAAOT010000022.1"/>
</dbReference>
<dbReference type="SUPFAM" id="SSF74853">
    <property type="entry name" value="Lamin A/C globular tail domain"/>
    <property type="match status" value="1"/>
</dbReference>
<name>A0A7J9UYW2_9MICO</name>
<dbReference type="InterPro" id="IPR001322">
    <property type="entry name" value="Lamin_tail_dom"/>
</dbReference>
<feature type="chain" id="PRO_5029703552" evidence="2">
    <location>
        <begin position="33"/>
        <end position="837"/>
    </location>
</feature>
<feature type="region of interest" description="Disordered" evidence="1">
    <location>
        <begin position="178"/>
        <end position="220"/>
    </location>
</feature>
<evidence type="ECO:0000256" key="2">
    <source>
        <dbReference type="SAM" id="SignalP"/>
    </source>
</evidence>
<dbReference type="OrthoDB" id="1016457at2"/>